<protein>
    <submittedName>
        <fullName evidence="6">MFS transporter</fullName>
    </submittedName>
</protein>
<feature type="transmembrane region" description="Helical" evidence="5">
    <location>
        <begin position="289"/>
        <end position="313"/>
    </location>
</feature>
<dbReference type="InterPro" id="IPR036259">
    <property type="entry name" value="MFS_trans_sf"/>
</dbReference>
<dbReference type="RefSeq" id="WP_311366390.1">
    <property type="nucleotide sequence ID" value="NZ_JAVRIC010000031.1"/>
</dbReference>
<dbReference type="PANTHER" id="PTHR23521">
    <property type="entry name" value="TRANSPORTER MFS SUPERFAMILY"/>
    <property type="match status" value="1"/>
</dbReference>
<feature type="region of interest" description="Disordered" evidence="4">
    <location>
        <begin position="396"/>
        <end position="419"/>
    </location>
</feature>
<comment type="caution">
    <text evidence="6">The sequence shown here is derived from an EMBL/GenBank/DDBJ whole genome shotgun (WGS) entry which is preliminary data.</text>
</comment>
<gene>
    <name evidence="6" type="ORF">RM530_16665</name>
</gene>
<organism evidence="6 7">
    <name type="scientific">Banduia mediterranea</name>
    <dbReference type="NCBI Taxonomy" id="3075609"/>
    <lineage>
        <taxon>Bacteria</taxon>
        <taxon>Pseudomonadati</taxon>
        <taxon>Pseudomonadota</taxon>
        <taxon>Gammaproteobacteria</taxon>
        <taxon>Nevskiales</taxon>
        <taxon>Algiphilaceae</taxon>
        <taxon>Banduia</taxon>
    </lineage>
</organism>
<dbReference type="SUPFAM" id="SSF103473">
    <property type="entry name" value="MFS general substrate transporter"/>
    <property type="match status" value="1"/>
</dbReference>
<reference evidence="6 7" key="1">
    <citation type="submission" date="2023-09" db="EMBL/GenBank/DDBJ databases">
        <authorList>
            <person name="Rey-Velasco X."/>
        </authorList>
    </citation>
    <scope>NUCLEOTIDE SEQUENCE [LARGE SCALE GENOMIC DNA]</scope>
    <source>
        <strain evidence="6 7">W345</strain>
    </source>
</reference>
<feature type="transmembrane region" description="Helical" evidence="5">
    <location>
        <begin position="158"/>
        <end position="178"/>
    </location>
</feature>
<dbReference type="Proteomes" id="UP001254608">
    <property type="component" value="Unassembled WGS sequence"/>
</dbReference>
<feature type="transmembrane region" description="Helical" evidence="5">
    <location>
        <begin position="325"/>
        <end position="350"/>
    </location>
</feature>
<evidence type="ECO:0000256" key="1">
    <source>
        <dbReference type="ARBA" id="ARBA00022692"/>
    </source>
</evidence>
<feature type="transmembrane region" description="Helical" evidence="5">
    <location>
        <begin position="131"/>
        <end position="152"/>
    </location>
</feature>
<dbReference type="Pfam" id="PF07690">
    <property type="entry name" value="MFS_1"/>
    <property type="match status" value="1"/>
</dbReference>
<feature type="transmembrane region" description="Helical" evidence="5">
    <location>
        <begin position="235"/>
        <end position="253"/>
    </location>
</feature>
<dbReference type="EMBL" id="JAVRIC010000031">
    <property type="protein sequence ID" value="MDT0498978.1"/>
    <property type="molecule type" value="Genomic_DNA"/>
</dbReference>
<dbReference type="PANTHER" id="PTHR23521:SF3">
    <property type="entry name" value="MFS TRANSPORTER"/>
    <property type="match status" value="1"/>
</dbReference>
<feature type="transmembrane region" description="Helical" evidence="5">
    <location>
        <begin position="73"/>
        <end position="92"/>
    </location>
</feature>
<dbReference type="CDD" id="cd17477">
    <property type="entry name" value="MFS_YcaD_like"/>
    <property type="match status" value="1"/>
</dbReference>
<keyword evidence="2 5" id="KW-1133">Transmembrane helix</keyword>
<dbReference type="InterPro" id="IPR047200">
    <property type="entry name" value="MFS_YcaD-like"/>
</dbReference>
<feature type="transmembrane region" description="Helical" evidence="5">
    <location>
        <begin position="265"/>
        <end position="283"/>
    </location>
</feature>
<feature type="transmembrane region" description="Helical" evidence="5">
    <location>
        <begin position="199"/>
        <end position="220"/>
    </location>
</feature>
<evidence type="ECO:0000256" key="2">
    <source>
        <dbReference type="ARBA" id="ARBA00022989"/>
    </source>
</evidence>
<keyword evidence="3 5" id="KW-0472">Membrane</keyword>
<evidence type="ECO:0000256" key="5">
    <source>
        <dbReference type="SAM" id="Phobius"/>
    </source>
</evidence>
<sequence>MLSLVASAAAVFMAAALFIAGNMLLGTNVALRLSHEAYGAATIGLILTQYSVGFVAGTWFGPRLIRRAGHIRAFSALAAITGCAGLAYAIGIDGVFWALLRALNGFCGAILMVVLESWVNAHAKPQTRGRFLAVYMVTYYLAGAGGQLLVAAGDPADFRPYSLAAALLVLASVPLCLTGLQAPPPAEIRRLPLSLLMRVAPLGVAGAFAGGFASSAFYSLAPVHLARTGGSTGQVAAYMACAVLASMLLQYPAGRLGDRLDRRRMILLIALVAAAASLGIAALGQASIAALFLSSMLFTGVLACLYPSVLALTHDQLPGRDLVGANAALLSFWGIGQCTGPVIVAGAMSLLGPGGLYYGMAVVLIVFAAFVGLRLRTTPALLPSLQAPFAPTQATTPQIAEMDPRAPVGDEADGGGGPA</sequence>
<dbReference type="Gene3D" id="1.20.1250.20">
    <property type="entry name" value="MFS general substrate transporter like domains"/>
    <property type="match status" value="2"/>
</dbReference>
<name>A0ABU2WM64_9GAMM</name>
<feature type="transmembrane region" description="Helical" evidence="5">
    <location>
        <begin position="98"/>
        <end position="119"/>
    </location>
</feature>
<evidence type="ECO:0000313" key="7">
    <source>
        <dbReference type="Proteomes" id="UP001254608"/>
    </source>
</evidence>
<evidence type="ECO:0000256" key="3">
    <source>
        <dbReference type="ARBA" id="ARBA00023136"/>
    </source>
</evidence>
<dbReference type="InterPro" id="IPR011701">
    <property type="entry name" value="MFS"/>
</dbReference>
<evidence type="ECO:0000256" key="4">
    <source>
        <dbReference type="SAM" id="MobiDB-lite"/>
    </source>
</evidence>
<evidence type="ECO:0000313" key="6">
    <source>
        <dbReference type="EMBL" id="MDT0498978.1"/>
    </source>
</evidence>
<feature type="transmembrane region" description="Helical" evidence="5">
    <location>
        <begin position="40"/>
        <end position="61"/>
    </location>
</feature>
<proteinExistence type="predicted"/>
<accession>A0ABU2WM64</accession>
<keyword evidence="1 5" id="KW-0812">Transmembrane</keyword>
<keyword evidence="7" id="KW-1185">Reference proteome</keyword>
<feature type="transmembrane region" description="Helical" evidence="5">
    <location>
        <begin position="356"/>
        <end position="375"/>
    </location>
</feature>